<dbReference type="PANTHER" id="PTHR43415:SF3">
    <property type="entry name" value="GNAT-FAMILY ACETYLTRANSFERASE"/>
    <property type="match status" value="1"/>
</dbReference>
<comment type="caution">
    <text evidence="2">The sequence shown here is derived from an EMBL/GenBank/DDBJ whole genome shotgun (WGS) entry which is preliminary data.</text>
</comment>
<organism evidence="2 3">
    <name type="scientific">Deinococcus aerophilus</name>
    <dbReference type="NCBI Taxonomy" id="522488"/>
    <lineage>
        <taxon>Bacteria</taxon>
        <taxon>Thermotogati</taxon>
        <taxon>Deinococcota</taxon>
        <taxon>Deinococci</taxon>
        <taxon>Deinococcales</taxon>
        <taxon>Deinococcaceae</taxon>
        <taxon>Deinococcus</taxon>
    </lineage>
</organism>
<dbReference type="Pfam" id="PF13302">
    <property type="entry name" value="Acetyltransf_3"/>
    <property type="match status" value="1"/>
</dbReference>
<dbReference type="PANTHER" id="PTHR43415">
    <property type="entry name" value="SPERMIDINE N(1)-ACETYLTRANSFERASE"/>
    <property type="match status" value="1"/>
</dbReference>
<feature type="domain" description="N-acetyltransferase" evidence="1">
    <location>
        <begin position="1"/>
        <end position="147"/>
    </location>
</feature>
<sequence length="151" mass="16698">MRWGADEAFCRAVDWPPGLSAAHLRAHWQDLIAATEPDFLRLGIERGGRLVGYTDLAHITDHGAEFGIAIGERTLWGSGVGTAAGQQTLTHAFGPLGLRRVHAEVHLPNLRSHALMRRLGFRELGRAGAQEYQGQIVPVVRYRLDRVDFTP</sequence>
<dbReference type="InterPro" id="IPR016181">
    <property type="entry name" value="Acyl_CoA_acyltransferase"/>
</dbReference>
<reference evidence="3" key="1">
    <citation type="journal article" date="2019" name="Int. J. Syst. Evol. Microbiol.">
        <title>The Global Catalogue of Microorganisms (GCM) 10K type strain sequencing project: providing services to taxonomists for standard genome sequencing and annotation.</title>
        <authorList>
            <consortium name="The Broad Institute Genomics Platform"/>
            <consortium name="The Broad Institute Genome Sequencing Center for Infectious Disease"/>
            <person name="Wu L."/>
            <person name="Ma J."/>
        </authorList>
    </citation>
    <scope>NUCLEOTIDE SEQUENCE [LARGE SCALE GENOMIC DNA]</scope>
    <source>
        <strain evidence="3">JCM 15443</strain>
    </source>
</reference>
<protein>
    <submittedName>
        <fullName evidence="2">N-acetyltransferase</fullName>
    </submittedName>
</protein>
<dbReference type="Proteomes" id="UP000661918">
    <property type="component" value="Unassembled WGS sequence"/>
</dbReference>
<evidence type="ECO:0000313" key="2">
    <source>
        <dbReference type="EMBL" id="GGM06505.1"/>
    </source>
</evidence>
<evidence type="ECO:0000259" key="1">
    <source>
        <dbReference type="PROSITE" id="PS51186"/>
    </source>
</evidence>
<dbReference type="EMBL" id="BMOM01000007">
    <property type="protein sequence ID" value="GGM06505.1"/>
    <property type="molecule type" value="Genomic_DNA"/>
</dbReference>
<dbReference type="PROSITE" id="PS51186">
    <property type="entry name" value="GNAT"/>
    <property type="match status" value="1"/>
</dbReference>
<dbReference type="SUPFAM" id="SSF55729">
    <property type="entry name" value="Acyl-CoA N-acyltransferases (Nat)"/>
    <property type="match status" value="1"/>
</dbReference>
<evidence type="ECO:0000313" key="3">
    <source>
        <dbReference type="Proteomes" id="UP000661918"/>
    </source>
</evidence>
<accession>A0ABQ2GQ99</accession>
<dbReference type="Gene3D" id="3.40.630.30">
    <property type="match status" value="1"/>
</dbReference>
<keyword evidence="3" id="KW-1185">Reference proteome</keyword>
<dbReference type="InterPro" id="IPR000182">
    <property type="entry name" value="GNAT_dom"/>
</dbReference>
<gene>
    <name evidence="2" type="ORF">GCM10010841_13400</name>
</gene>
<name>A0ABQ2GQ99_9DEIO</name>
<proteinExistence type="predicted"/>